<dbReference type="GO" id="GO:0046654">
    <property type="term" value="P:tetrahydrofolate biosynthetic process"/>
    <property type="evidence" value="ECO:0007669"/>
    <property type="project" value="UniProtKB-UniPathway"/>
</dbReference>
<dbReference type="AlphaFoldDB" id="A0A1G9MZ77"/>
<dbReference type="InterPro" id="IPR011005">
    <property type="entry name" value="Dihydropteroate_synth-like_sf"/>
</dbReference>
<dbReference type="InterPro" id="IPR000489">
    <property type="entry name" value="Pterin-binding_dom"/>
</dbReference>
<name>A0A1G9MZ77_9ACTN</name>
<dbReference type="EC" id="2.5.1.15" evidence="5 12"/>
<dbReference type="GO" id="GO:0005829">
    <property type="term" value="C:cytosol"/>
    <property type="evidence" value="ECO:0007669"/>
    <property type="project" value="TreeGrafter"/>
</dbReference>
<proteinExistence type="inferred from homology"/>
<dbReference type="Pfam" id="PF00809">
    <property type="entry name" value="Pterin_bind"/>
    <property type="match status" value="1"/>
</dbReference>
<feature type="domain" description="Pterin-binding" evidence="13">
    <location>
        <begin position="2"/>
        <end position="257"/>
    </location>
</feature>
<dbReference type="PANTHER" id="PTHR20941">
    <property type="entry name" value="FOLATE SYNTHESIS PROTEINS"/>
    <property type="match status" value="1"/>
</dbReference>
<comment type="catalytic activity">
    <reaction evidence="1">
        <text>(7,8-dihydropterin-6-yl)methyl diphosphate + 4-aminobenzoate = 7,8-dihydropteroate + diphosphate</text>
        <dbReference type="Rhea" id="RHEA:19949"/>
        <dbReference type="ChEBI" id="CHEBI:17836"/>
        <dbReference type="ChEBI" id="CHEBI:17839"/>
        <dbReference type="ChEBI" id="CHEBI:33019"/>
        <dbReference type="ChEBI" id="CHEBI:72950"/>
        <dbReference type="EC" id="2.5.1.15"/>
    </reaction>
</comment>
<keyword evidence="8 12" id="KW-0479">Metal-binding</keyword>
<keyword evidence="10 12" id="KW-0289">Folate biosynthesis</keyword>
<dbReference type="STRING" id="686624.SAMN04488242_2810"/>
<dbReference type="RefSeq" id="WP_218118485.1">
    <property type="nucleotide sequence ID" value="NZ_FNGP01000006.1"/>
</dbReference>
<evidence type="ECO:0000313" key="15">
    <source>
        <dbReference type="Proteomes" id="UP000199475"/>
    </source>
</evidence>
<evidence type="ECO:0000256" key="1">
    <source>
        <dbReference type="ARBA" id="ARBA00000012"/>
    </source>
</evidence>
<evidence type="ECO:0000256" key="9">
    <source>
        <dbReference type="ARBA" id="ARBA00022842"/>
    </source>
</evidence>
<dbReference type="InterPro" id="IPR045031">
    <property type="entry name" value="DHP_synth-like"/>
</dbReference>
<keyword evidence="9 12" id="KW-0460">Magnesium</keyword>
<evidence type="ECO:0000256" key="7">
    <source>
        <dbReference type="ARBA" id="ARBA00022679"/>
    </source>
</evidence>
<evidence type="ECO:0000256" key="5">
    <source>
        <dbReference type="ARBA" id="ARBA00012458"/>
    </source>
</evidence>
<dbReference type="GO" id="GO:0004156">
    <property type="term" value="F:dihydropteroate synthase activity"/>
    <property type="evidence" value="ECO:0007669"/>
    <property type="project" value="UniProtKB-EC"/>
</dbReference>
<reference evidence="14 15" key="1">
    <citation type="submission" date="2016-10" db="EMBL/GenBank/DDBJ databases">
        <authorList>
            <person name="de Groot N.N."/>
        </authorList>
    </citation>
    <scope>NUCLEOTIDE SEQUENCE [LARGE SCALE GENOMIC DNA]</scope>
    <source>
        <strain evidence="14 15">CGMCC 1.9159</strain>
    </source>
</reference>
<evidence type="ECO:0000256" key="4">
    <source>
        <dbReference type="ARBA" id="ARBA00009503"/>
    </source>
</evidence>
<dbReference type="PROSITE" id="PS00793">
    <property type="entry name" value="DHPS_2"/>
    <property type="match status" value="1"/>
</dbReference>
<sequence>MTRVMGIINITPDSFSDGGRWFDHDDALAHARELLAQGADMIDVGGESTRPGAPRVDEAEEIRRVVPLVEALVRDGVTVSVDTMRSATARASIDAGAAIINDVSGGLADPAMLGVVAASEAEYVLMHWRAHSDVMQEVASYDDVVADVIRELLVQRDAAVAAGIGADRIILDPGLGFSKTGGHNWELLRRLDEFQALGHRVLVGASRKRFLAGARDRDVATAMVTAWSAWHGAWAVRTHDVALQLDGVFVGSKLRSR</sequence>
<dbReference type="PANTHER" id="PTHR20941:SF1">
    <property type="entry name" value="FOLIC ACID SYNTHESIS PROTEIN FOL1"/>
    <property type="match status" value="1"/>
</dbReference>
<evidence type="ECO:0000256" key="3">
    <source>
        <dbReference type="ARBA" id="ARBA00004763"/>
    </source>
</evidence>
<evidence type="ECO:0000256" key="10">
    <source>
        <dbReference type="ARBA" id="ARBA00022909"/>
    </source>
</evidence>
<dbReference type="GO" id="GO:0046872">
    <property type="term" value="F:metal ion binding"/>
    <property type="evidence" value="ECO:0007669"/>
    <property type="project" value="UniProtKB-KW"/>
</dbReference>
<dbReference type="CDD" id="cd00739">
    <property type="entry name" value="DHPS"/>
    <property type="match status" value="1"/>
</dbReference>
<evidence type="ECO:0000313" key="14">
    <source>
        <dbReference type="EMBL" id="SDL78905.1"/>
    </source>
</evidence>
<dbReference type="PROSITE" id="PS00792">
    <property type="entry name" value="DHPS_1"/>
    <property type="match status" value="1"/>
</dbReference>
<comment type="similarity">
    <text evidence="4 12">Belongs to the DHPS family.</text>
</comment>
<dbReference type="GO" id="GO:0046656">
    <property type="term" value="P:folic acid biosynthetic process"/>
    <property type="evidence" value="ECO:0007669"/>
    <property type="project" value="UniProtKB-KW"/>
</dbReference>
<comment type="function">
    <text evidence="12">Catalyzes the condensation of para-aminobenzoate (pABA) with 6-hydroxymethyl-7,8-dihydropterin diphosphate (DHPt-PP) to form 7,8-dihydropteroate (H2Pte), the immediate precursor of folate derivatives.</text>
</comment>
<dbReference type="NCBIfam" id="TIGR01496">
    <property type="entry name" value="DHPS"/>
    <property type="match status" value="1"/>
</dbReference>
<evidence type="ECO:0000256" key="8">
    <source>
        <dbReference type="ARBA" id="ARBA00022723"/>
    </source>
</evidence>
<dbReference type="UniPathway" id="UPA00077">
    <property type="reaction ID" value="UER00156"/>
</dbReference>
<dbReference type="Proteomes" id="UP000199475">
    <property type="component" value="Unassembled WGS sequence"/>
</dbReference>
<dbReference type="FunFam" id="3.20.20.20:FF:000006">
    <property type="entry name" value="Dihydropteroate synthase"/>
    <property type="match status" value="1"/>
</dbReference>
<comment type="pathway">
    <text evidence="3 12">Cofactor biosynthesis; tetrahydrofolate biosynthesis; 7,8-dihydrofolate from 2-amino-4-hydroxy-6-hydroxymethyl-7,8-dihydropteridine diphosphate and 4-aminobenzoate: step 1/2.</text>
</comment>
<protein>
    <recommendedName>
        <fullName evidence="6 12">Dihydropteroate synthase</fullName>
        <shortName evidence="12">DHPS</shortName>
        <ecNumber evidence="5 12">2.5.1.15</ecNumber>
    </recommendedName>
    <alternativeName>
        <fullName evidence="11 12">Dihydropteroate pyrophosphorylase</fullName>
    </alternativeName>
</protein>
<dbReference type="Gene3D" id="3.20.20.20">
    <property type="entry name" value="Dihydropteroate synthase-like"/>
    <property type="match status" value="1"/>
</dbReference>
<evidence type="ECO:0000256" key="2">
    <source>
        <dbReference type="ARBA" id="ARBA00001946"/>
    </source>
</evidence>
<dbReference type="PROSITE" id="PS50972">
    <property type="entry name" value="PTERIN_BINDING"/>
    <property type="match status" value="1"/>
</dbReference>
<evidence type="ECO:0000256" key="6">
    <source>
        <dbReference type="ARBA" id="ARBA00016919"/>
    </source>
</evidence>
<gene>
    <name evidence="14" type="ORF">SAMN04488242_2810</name>
</gene>
<keyword evidence="15" id="KW-1185">Reference proteome</keyword>
<dbReference type="EMBL" id="FNGP01000006">
    <property type="protein sequence ID" value="SDL78905.1"/>
    <property type="molecule type" value="Genomic_DNA"/>
</dbReference>
<accession>A0A1G9MZ77</accession>
<keyword evidence="7 12" id="KW-0808">Transferase</keyword>
<comment type="cofactor">
    <cofactor evidence="2 12">
        <name>Mg(2+)</name>
        <dbReference type="ChEBI" id="CHEBI:18420"/>
    </cofactor>
</comment>
<dbReference type="SUPFAM" id="SSF51717">
    <property type="entry name" value="Dihydropteroate synthetase-like"/>
    <property type="match status" value="1"/>
</dbReference>
<evidence type="ECO:0000256" key="11">
    <source>
        <dbReference type="ARBA" id="ARBA00030193"/>
    </source>
</evidence>
<organism evidence="14 15">
    <name type="scientific">Tessaracoccus oleiagri</name>
    <dbReference type="NCBI Taxonomy" id="686624"/>
    <lineage>
        <taxon>Bacteria</taxon>
        <taxon>Bacillati</taxon>
        <taxon>Actinomycetota</taxon>
        <taxon>Actinomycetes</taxon>
        <taxon>Propionibacteriales</taxon>
        <taxon>Propionibacteriaceae</taxon>
        <taxon>Tessaracoccus</taxon>
    </lineage>
</organism>
<dbReference type="InterPro" id="IPR006390">
    <property type="entry name" value="DHP_synth_dom"/>
</dbReference>
<evidence type="ECO:0000259" key="13">
    <source>
        <dbReference type="PROSITE" id="PS50972"/>
    </source>
</evidence>
<evidence type="ECO:0000256" key="12">
    <source>
        <dbReference type="RuleBase" id="RU361205"/>
    </source>
</evidence>